<reference evidence="1 2" key="1">
    <citation type="submission" date="2024-09" db="EMBL/GenBank/DDBJ databases">
        <authorList>
            <person name="Sun Q."/>
            <person name="Mori K."/>
        </authorList>
    </citation>
    <scope>NUCLEOTIDE SEQUENCE [LARGE SCALE GENOMIC DNA]</scope>
    <source>
        <strain evidence="1 2">CGMCC 1.12926</strain>
    </source>
</reference>
<dbReference type="EMBL" id="JBHLYW010000032">
    <property type="protein sequence ID" value="MFC0080394.1"/>
    <property type="molecule type" value="Genomic_DNA"/>
</dbReference>
<sequence length="479" mass="55734">MYIPLGDFKKTLYSVIFFLIVPLCFLEAQTTFEELPNIEVLSPRAVKQIQKQKKNGLVITDTPAAIFINNYRNKNSKLFHKFRKLEQEIYKFSGFDGAVGTSFPMMTMSSAAVSFKNGDSEFVLDSVYMPECGLILNNGKDAPVIIRGLKDSYVPYFKAYFAVANTEAFQKMISKFEKKADRKSNKQFKKDFKNKVNEIDENEGEHIAFPKEAVDEANHNIFKALFVEDDIIPDYKKMKNTKRVYIEYTTGSWKGRNYTFEYDKQQRIVAYQRKLYGNTDMDTYKVKYFADGLIKKLDYINERTDINSKSYTTILVKTPDSLTVRVLLVPSKGEGAAVSIELDDLYSYDFYYDALYQLKEMNWLSGQIVLNNTQYNYLNKNLIKKVRTVLDDKKSPILIMTENFSYNKKNEMIGKNFSYDRKGVENTKGSYIISVEGEREEGKDEMTLTYFYDKQGRKVLAKNTNVNFPYEIKFSYEDF</sequence>
<gene>
    <name evidence="1" type="ORF">ACFFLS_25360</name>
</gene>
<evidence type="ECO:0000313" key="2">
    <source>
        <dbReference type="Proteomes" id="UP001589734"/>
    </source>
</evidence>
<name>A0ABV6BY80_9FLAO</name>
<dbReference type="RefSeq" id="WP_379682749.1">
    <property type="nucleotide sequence ID" value="NZ_JBHLYW010000032.1"/>
</dbReference>
<organism evidence="1 2">
    <name type="scientific">Flavobacterium procerum</name>
    <dbReference type="NCBI Taxonomy" id="1455569"/>
    <lineage>
        <taxon>Bacteria</taxon>
        <taxon>Pseudomonadati</taxon>
        <taxon>Bacteroidota</taxon>
        <taxon>Flavobacteriia</taxon>
        <taxon>Flavobacteriales</taxon>
        <taxon>Flavobacteriaceae</taxon>
        <taxon>Flavobacterium</taxon>
    </lineage>
</organism>
<dbReference type="Proteomes" id="UP001589734">
    <property type="component" value="Unassembled WGS sequence"/>
</dbReference>
<comment type="caution">
    <text evidence="1">The sequence shown here is derived from an EMBL/GenBank/DDBJ whole genome shotgun (WGS) entry which is preliminary data.</text>
</comment>
<protein>
    <submittedName>
        <fullName evidence="1">Uncharacterized protein</fullName>
    </submittedName>
</protein>
<accession>A0ABV6BY80</accession>
<proteinExistence type="predicted"/>
<keyword evidence="2" id="KW-1185">Reference proteome</keyword>
<evidence type="ECO:0000313" key="1">
    <source>
        <dbReference type="EMBL" id="MFC0080394.1"/>
    </source>
</evidence>